<dbReference type="InterPro" id="IPR051761">
    <property type="entry name" value="MLP-like_ligand-binding"/>
</dbReference>
<dbReference type="InterPro" id="IPR023393">
    <property type="entry name" value="START-like_dom_sf"/>
</dbReference>
<keyword evidence="3" id="KW-1185">Reference proteome</keyword>
<sequence length="148" mass="16978">MASKLVSQTNIKSSGDVFHDLLRHQPHQISDISSHIQSCDLHDGEWGTEGSIISWNYVHDGKAKVAKDLIEVIDEEKKLITWKVIEGDLLEVYNSFKITAHVETEGEDDIVTWTLEYEKPHEDVEDPHTLMDFFISVTKDIESHHLQN</sequence>
<dbReference type="GO" id="GO:0006952">
    <property type="term" value="P:defense response"/>
    <property type="evidence" value="ECO:0007669"/>
    <property type="project" value="InterPro"/>
</dbReference>
<reference evidence="2" key="1">
    <citation type="submission" date="2023-02" db="EMBL/GenBank/DDBJ databases">
        <title>Genome of toxic invasive species Heracleum sosnowskyi carries increased number of genes despite the absence of recent whole-genome duplications.</title>
        <authorList>
            <person name="Schelkunov M."/>
            <person name="Shtratnikova V."/>
            <person name="Makarenko M."/>
            <person name="Klepikova A."/>
            <person name="Omelchenko D."/>
            <person name="Novikova G."/>
            <person name="Obukhova E."/>
            <person name="Bogdanov V."/>
            <person name="Penin A."/>
            <person name="Logacheva M."/>
        </authorList>
    </citation>
    <scope>NUCLEOTIDE SEQUENCE</scope>
    <source>
        <strain evidence="2">Hsosn_3</strain>
        <tissue evidence="2">Leaf</tissue>
    </source>
</reference>
<dbReference type="Proteomes" id="UP001237642">
    <property type="component" value="Unassembled WGS sequence"/>
</dbReference>
<accession>A0AAD8MQ16</accession>
<evidence type="ECO:0000313" key="3">
    <source>
        <dbReference type="Proteomes" id="UP001237642"/>
    </source>
</evidence>
<feature type="domain" description="Bet v I/Major latex protein" evidence="1">
    <location>
        <begin position="1"/>
        <end position="148"/>
    </location>
</feature>
<dbReference type="Gene3D" id="3.30.530.20">
    <property type="match status" value="1"/>
</dbReference>
<reference evidence="2" key="2">
    <citation type="submission" date="2023-05" db="EMBL/GenBank/DDBJ databases">
        <authorList>
            <person name="Schelkunov M.I."/>
        </authorList>
    </citation>
    <scope>NUCLEOTIDE SEQUENCE</scope>
    <source>
        <strain evidence="2">Hsosn_3</strain>
        <tissue evidence="2">Leaf</tissue>
    </source>
</reference>
<dbReference type="Pfam" id="PF00407">
    <property type="entry name" value="Bet_v_1"/>
    <property type="match status" value="1"/>
</dbReference>
<name>A0AAD8MQ16_9APIA</name>
<dbReference type="CDD" id="cd07816">
    <property type="entry name" value="Bet_v1-like"/>
    <property type="match status" value="1"/>
</dbReference>
<evidence type="ECO:0000259" key="1">
    <source>
        <dbReference type="SMART" id="SM01037"/>
    </source>
</evidence>
<proteinExistence type="predicted"/>
<dbReference type="SMART" id="SM01037">
    <property type="entry name" value="Bet_v_1"/>
    <property type="match status" value="1"/>
</dbReference>
<comment type="caution">
    <text evidence="2">The sequence shown here is derived from an EMBL/GenBank/DDBJ whole genome shotgun (WGS) entry which is preliminary data.</text>
</comment>
<gene>
    <name evidence="2" type="ORF">POM88_027358</name>
</gene>
<dbReference type="EMBL" id="JAUIZM010000006">
    <property type="protein sequence ID" value="KAK1380614.1"/>
    <property type="molecule type" value="Genomic_DNA"/>
</dbReference>
<dbReference type="InterPro" id="IPR000916">
    <property type="entry name" value="Bet_v_I/MLP"/>
</dbReference>
<dbReference type="AlphaFoldDB" id="A0AAD8MQ16"/>
<protein>
    <submittedName>
        <fullName evidence="2">Kirola</fullName>
    </submittedName>
</protein>
<dbReference type="PANTHER" id="PTHR31907">
    <property type="entry name" value="MLP-LIKE PROTEIN 423"/>
    <property type="match status" value="1"/>
</dbReference>
<dbReference type="SUPFAM" id="SSF55961">
    <property type="entry name" value="Bet v1-like"/>
    <property type="match status" value="1"/>
</dbReference>
<organism evidence="2 3">
    <name type="scientific">Heracleum sosnowskyi</name>
    <dbReference type="NCBI Taxonomy" id="360622"/>
    <lineage>
        <taxon>Eukaryota</taxon>
        <taxon>Viridiplantae</taxon>
        <taxon>Streptophyta</taxon>
        <taxon>Embryophyta</taxon>
        <taxon>Tracheophyta</taxon>
        <taxon>Spermatophyta</taxon>
        <taxon>Magnoliopsida</taxon>
        <taxon>eudicotyledons</taxon>
        <taxon>Gunneridae</taxon>
        <taxon>Pentapetalae</taxon>
        <taxon>asterids</taxon>
        <taxon>campanulids</taxon>
        <taxon>Apiales</taxon>
        <taxon>Apiaceae</taxon>
        <taxon>Apioideae</taxon>
        <taxon>apioid superclade</taxon>
        <taxon>Tordylieae</taxon>
        <taxon>Tordyliinae</taxon>
        <taxon>Heracleum</taxon>
    </lineage>
</organism>
<evidence type="ECO:0000313" key="2">
    <source>
        <dbReference type="EMBL" id="KAK1380614.1"/>
    </source>
</evidence>